<dbReference type="Proteomes" id="UP001060215">
    <property type="component" value="Chromosome 10"/>
</dbReference>
<keyword evidence="1" id="KW-0645">Protease</keyword>
<comment type="caution">
    <text evidence="1">The sequence shown here is derived from an EMBL/GenBank/DDBJ whole genome shotgun (WGS) entry which is preliminary data.</text>
</comment>
<evidence type="ECO:0000313" key="1">
    <source>
        <dbReference type="EMBL" id="KAI7998461.1"/>
    </source>
</evidence>
<name>A0ACC0GEH2_9ERIC</name>
<accession>A0ACC0GEH2</accession>
<proteinExistence type="predicted"/>
<keyword evidence="1" id="KW-0031">Aminopeptidase</keyword>
<protein>
    <submittedName>
        <fullName evidence="1">Methionine aminopeptidase 2</fullName>
    </submittedName>
</protein>
<gene>
    <name evidence="1" type="ORF">LOK49_LG10G00513</name>
</gene>
<dbReference type="EMBL" id="CM045767">
    <property type="protein sequence ID" value="KAI7998461.1"/>
    <property type="molecule type" value="Genomic_DNA"/>
</dbReference>
<evidence type="ECO:0000313" key="2">
    <source>
        <dbReference type="Proteomes" id="UP001060215"/>
    </source>
</evidence>
<sequence length="92" mass="10413">MGSIRSIDSTTASRKFSIFAESRNLLFALHSPQDALWIGRIVDYAFTVAFNPMFHHLLEASQEATNIGILVIELIYNNPNLSYVSKIVARLW</sequence>
<reference evidence="1 2" key="1">
    <citation type="journal article" date="2022" name="Plant J.">
        <title>Chromosome-level genome of Camellia lanceoleosa provides a valuable resource for understanding genome evolution and self-incompatibility.</title>
        <authorList>
            <person name="Gong W."/>
            <person name="Xiao S."/>
            <person name="Wang L."/>
            <person name="Liao Z."/>
            <person name="Chang Y."/>
            <person name="Mo W."/>
            <person name="Hu G."/>
            <person name="Li W."/>
            <person name="Zhao G."/>
            <person name="Zhu H."/>
            <person name="Hu X."/>
            <person name="Ji K."/>
            <person name="Xiang X."/>
            <person name="Song Q."/>
            <person name="Yuan D."/>
            <person name="Jin S."/>
            <person name="Zhang L."/>
        </authorList>
    </citation>
    <scope>NUCLEOTIDE SEQUENCE [LARGE SCALE GENOMIC DNA]</scope>
    <source>
        <strain evidence="1">SQ_2022a</strain>
    </source>
</reference>
<organism evidence="1 2">
    <name type="scientific">Camellia lanceoleosa</name>
    <dbReference type="NCBI Taxonomy" id="1840588"/>
    <lineage>
        <taxon>Eukaryota</taxon>
        <taxon>Viridiplantae</taxon>
        <taxon>Streptophyta</taxon>
        <taxon>Embryophyta</taxon>
        <taxon>Tracheophyta</taxon>
        <taxon>Spermatophyta</taxon>
        <taxon>Magnoliopsida</taxon>
        <taxon>eudicotyledons</taxon>
        <taxon>Gunneridae</taxon>
        <taxon>Pentapetalae</taxon>
        <taxon>asterids</taxon>
        <taxon>Ericales</taxon>
        <taxon>Theaceae</taxon>
        <taxon>Camellia</taxon>
    </lineage>
</organism>
<keyword evidence="1" id="KW-0378">Hydrolase</keyword>
<keyword evidence="2" id="KW-1185">Reference proteome</keyword>